<reference evidence="1" key="1">
    <citation type="submission" date="2020-02" db="EMBL/GenBank/DDBJ databases">
        <authorList>
            <person name="Meier V. D."/>
        </authorList>
    </citation>
    <scope>NUCLEOTIDE SEQUENCE</scope>
    <source>
        <strain evidence="1">AVDCRST_MAG35</strain>
    </source>
</reference>
<organism evidence="1">
    <name type="scientific">uncultured Quadrisphaera sp</name>
    <dbReference type="NCBI Taxonomy" id="904978"/>
    <lineage>
        <taxon>Bacteria</taxon>
        <taxon>Bacillati</taxon>
        <taxon>Actinomycetota</taxon>
        <taxon>Actinomycetes</taxon>
        <taxon>Kineosporiales</taxon>
        <taxon>Kineosporiaceae</taxon>
        <taxon>Quadrisphaera</taxon>
        <taxon>environmental samples</taxon>
    </lineage>
</organism>
<dbReference type="EMBL" id="CADCUY010000046">
    <property type="protein sequence ID" value="CAA9387903.1"/>
    <property type="molecule type" value="Genomic_DNA"/>
</dbReference>
<protein>
    <submittedName>
        <fullName evidence="1">Uncharacterized protein</fullName>
    </submittedName>
</protein>
<gene>
    <name evidence="1" type="ORF">AVDCRST_MAG35-242</name>
</gene>
<proteinExistence type="predicted"/>
<sequence>MAVLVLLVSLPACTQEERVQPEQGTVIQVDDGVSGLVNPPSNGNRPDARISGTLAVIGGNCLGLSLPGRDQALAFPHGTTAAPGGTGVLTPEGVTILVGQELVAGGGIREIDQSANWVLERWPAAPPGCSGAESAAGVYDVELLPAQQQARPESG</sequence>
<evidence type="ECO:0000313" key="1">
    <source>
        <dbReference type="EMBL" id="CAA9387903.1"/>
    </source>
</evidence>
<dbReference type="AlphaFoldDB" id="A0A6J4NH33"/>
<name>A0A6J4NH33_9ACTN</name>
<accession>A0A6J4NH33</accession>